<name>A0A327VSR2_9BACT</name>
<dbReference type="GO" id="GO:0016740">
    <property type="term" value="F:transferase activity"/>
    <property type="evidence" value="ECO:0007669"/>
    <property type="project" value="UniProtKB-KW"/>
</dbReference>
<evidence type="ECO:0000313" key="3">
    <source>
        <dbReference type="Proteomes" id="UP000249819"/>
    </source>
</evidence>
<evidence type="ECO:0000313" key="2">
    <source>
        <dbReference type="EMBL" id="RAJ77454.1"/>
    </source>
</evidence>
<proteinExistence type="predicted"/>
<feature type="domain" description="Glycosyltransferase 2-like" evidence="1">
    <location>
        <begin position="14"/>
        <end position="142"/>
    </location>
</feature>
<dbReference type="PANTHER" id="PTHR43685">
    <property type="entry name" value="GLYCOSYLTRANSFERASE"/>
    <property type="match status" value="1"/>
</dbReference>
<dbReference type="Pfam" id="PF00535">
    <property type="entry name" value="Glycos_transf_2"/>
    <property type="match status" value="1"/>
</dbReference>
<dbReference type="PANTHER" id="PTHR43685:SF2">
    <property type="entry name" value="GLYCOSYLTRANSFERASE 2-LIKE DOMAIN-CONTAINING PROTEIN"/>
    <property type="match status" value="1"/>
</dbReference>
<dbReference type="InterPro" id="IPR050834">
    <property type="entry name" value="Glycosyltransf_2"/>
</dbReference>
<sequence>MNFDDMKKAPHGVSVIICCYNSSKRIGDTLRHLANQEVTPDVPWEILLINNASTDDTILTAMETWAMCAPSNAVFRVITEVQPGQMYARKRGAREALFEFLLFCDDDNWLHKDYVMHTYRVMQQDDSIGAAGGRNYPVTNADAYPEWFETYKDKYAIGIPANASGDVSHKGFVLGAGLITRKSLFLLINHDTYPSLLNGRNGNSLTTGDDFEYCKRLLLWDFKLYFDKELEMQHFIPRERLTIDYRDRLMAGIEQAGKVLYQYDRAIYLHRKNRRKNRWRLLFMSPFRLLFSKAGLSSRKFEDEWLTFYYLAPFELKGSEAQASIKSFLTAKMSGHVLS</sequence>
<reference evidence="2 3" key="1">
    <citation type="submission" date="2018-06" db="EMBL/GenBank/DDBJ databases">
        <title>Genomic Encyclopedia of Archaeal and Bacterial Type Strains, Phase II (KMG-II): from individual species to whole genera.</title>
        <authorList>
            <person name="Goeker M."/>
        </authorList>
    </citation>
    <scope>NUCLEOTIDE SEQUENCE [LARGE SCALE GENOMIC DNA]</scope>
    <source>
        <strain evidence="2 3">DSM 29821</strain>
    </source>
</reference>
<dbReference type="Gene3D" id="3.90.550.10">
    <property type="entry name" value="Spore Coat Polysaccharide Biosynthesis Protein SpsA, Chain A"/>
    <property type="match status" value="1"/>
</dbReference>
<dbReference type="EMBL" id="QLMA01000007">
    <property type="protein sequence ID" value="RAJ77454.1"/>
    <property type="molecule type" value="Genomic_DNA"/>
</dbReference>
<dbReference type="InterPro" id="IPR029044">
    <property type="entry name" value="Nucleotide-diphossugar_trans"/>
</dbReference>
<keyword evidence="3" id="KW-1185">Reference proteome</keyword>
<protein>
    <submittedName>
        <fullName evidence="2">GT2 family glycosyltransferase</fullName>
    </submittedName>
</protein>
<keyword evidence="2" id="KW-0808">Transferase</keyword>
<dbReference type="InterPro" id="IPR001173">
    <property type="entry name" value="Glyco_trans_2-like"/>
</dbReference>
<evidence type="ECO:0000259" key="1">
    <source>
        <dbReference type="Pfam" id="PF00535"/>
    </source>
</evidence>
<comment type="caution">
    <text evidence="2">The sequence shown here is derived from an EMBL/GenBank/DDBJ whole genome shotgun (WGS) entry which is preliminary data.</text>
</comment>
<dbReference type="OrthoDB" id="786280at2"/>
<accession>A0A327VSR2</accession>
<dbReference type="AlphaFoldDB" id="A0A327VSR2"/>
<dbReference type="CDD" id="cd00761">
    <property type="entry name" value="Glyco_tranf_GTA_type"/>
    <property type="match status" value="1"/>
</dbReference>
<gene>
    <name evidence="2" type="ORF">CLV59_107221</name>
</gene>
<organism evidence="2 3">
    <name type="scientific">Chitinophaga dinghuensis</name>
    <dbReference type="NCBI Taxonomy" id="1539050"/>
    <lineage>
        <taxon>Bacteria</taxon>
        <taxon>Pseudomonadati</taxon>
        <taxon>Bacteroidota</taxon>
        <taxon>Chitinophagia</taxon>
        <taxon>Chitinophagales</taxon>
        <taxon>Chitinophagaceae</taxon>
        <taxon>Chitinophaga</taxon>
    </lineage>
</organism>
<dbReference type="Proteomes" id="UP000249819">
    <property type="component" value="Unassembled WGS sequence"/>
</dbReference>
<dbReference type="SUPFAM" id="SSF53448">
    <property type="entry name" value="Nucleotide-diphospho-sugar transferases"/>
    <property type="match status" value="1"/>
</dbReference>